<organism evidence="1 2">
    <name type="scientific">Teratosphaeria nubilosa</name>
    <dbReference type="NCBI Taxonomy" id="161662"/>
    <lineage>
        <taxon>Eukaryota</taxon>
        <taxon>Fungi</taxon>
        <taxon>Dikarya</taxon>
        <taxon>Ascomycota</taxon>
        <taxon>Pezizomycotina</taxon>
        <taxon>Dothideomycetes</taxon>
        <taxon>Dothideomycetidae</taxon>
        <taxon>Mycosphaerellales</taxon>
        <taxon>Teratosphaeriaceae</taxon>
        <taxon>Teratosphaeria</taxon>
    </lineage>
</organism>
<dbReference type="AlphaFoldDB" id="A0A6G1LCM4"/>
<evidence type="ECO:0000313" key="1">
    <source>
        <dbReference type="EMBL" id="KAF2770605.1"/>
    </source>
</evidence>
<dbReference type="Proteomes" id="UP000799436">
    <property type="component" value="Unassembled WGS sequence"/>
</dbReference>
<sequence length="95" mass="10283">MPGFDARAREAIAKVSEVGQSGVVGSFLVGWAVLLCRDGVMIPGRSLRGECGLEGVRARDARLSGRDSLDERLHTTAHCNRECSTGVNWSCHMPR</sequence>
<name>A0A6G1LCM4_9PEZI</name>
<evidence type="ECO:0000313" key="2">
    <source>
        <dbReference type="Proteomes" id="UP000799436"/>
    </source>
</evidence>
<reference evidence="1" key="1">
    <citation type="journal article" date="2020" name="Stud. Mycol.">
        <title>101 Dothideomycetes genomes: a test case for predicting lifestyles and emergence of pathogens.</title>
        <authorList>
            <person name="Haridas S."/>
            <person name="Albert R."/>
            <person name="Binder M."/>
            <person name="Bloem J."/>
            <person name="Labutti K."/>
            <person name="Salamov A."/>
            <person name="Andreopoulos B."/>
            <person name="Baker S."/>
            <person name="Barry K."/>
            <person name="Bills G."/>
            <person name="Bluhm B."/>
            <person name="Cannon C."/>
            <person name="Castanera R."/>
            <person name="Culley D."/>
            <person name="Daum C."/>
            <person name="Ezra D."/>
            <person name="Gonzalez J."/>
            <person name="Henrissat B."/>
            <person name="Kuo A."/>
            <person name="Liang C."/>
            <person name="Lipzen A."/>
            <person name="Lutzoni F."/>
            <person name="Magnuson J."/>
            <person name="Mondo S."/>
            <person name="Nolan M."/>
            <person name="Ohm R."/>
            <person name="Pangilinan J."/>
            <person name="Park H.-J."/>
            <person name="Ramirez L."/>
            <person name="Alfaro M."/>
            <person name="Sun H."/>
            <person name="Tritt A."/>
            <person name="Yoshinaga Y."/>
            <person name="Zwiers L.-H."/>
            <person name="Turgeon B."/>
            <person name="Goodwin S."/>
            <person name="Spatafora J."/>
            <person name="Crous P."/>
            <person name="Grigoriev I."/>
        </authorList>
    </citation>
    <scope>NUCLEOTIDE SEQUENCE</scope>
    <source>
        <strain evidence="1">CBS 116005</strain>
    </source>
</reference>
<gene>
    <name evidence="1" type="ORF">EJ03DRAFT_59538</name>
</gene>
<accession>A0A6G1LCM4</accession>
<proteinExistence type="predicted"/>
<dbReference type="EMBL" id="ML995824">
    <property type="protein sequence ID" value="KAF2770605.1"/>
    <property type="molecule type" value="Genomic_DNA"/>
</dbReference>
<protein>
    <submittedName>
        <fullName evidence="1">Uncharacterized protein</fullName>
    </submittedName>
</protein>
<keyword evidence="2" id="KW-1185">Reference proteome</keyword>